<dbReference type="SMART" id="SM00388">
    <property type="entry name" value="HisKA"/>
    <property type="match status" value="1"/>
</dbReference>
<name>A0ABW4YAF9_9GAMM</name>
<keyword evidence="4" id="KW-0812">Transmembrane</keyword>
<dbReference type="Gene3D" id="1.10.287.130">
    <property type="match status" value="1"/>
</dbReference>
<dbReference type="SMART" id="SM00387">
    <property type="entry name" value="HATPase_c"/>
    <property type="match status" value="1"/>
</dbReference>
<protein>
    <recommendedName>
        <fullName evidence="2">histidine kinase</fullName>
        <ecNumber evidence="2">2.7.13.3</ecNumber>
    </recommendedName>
</protein>
<dbReference type="InterPro" id="IPR000014">
    <property type="entry name" value="PAS"/>
</dbReference>
<keyword evidence="4" id="KW-0472">Membrane</keyword>
<dbReference type="EC" id="2.7.13.3" evidence="2"/>
<dbReference type="EMBL" id="JBHUHX010000042">
    <property type="protein sequence ID" value="MFD2113127.1"/>
    <property type="molecule type" value="Genomic_DNA"/>
</dbReference>
<dbReference type="Proteomes" id="UP001597337">
    <property type="component" value="Unassembled WGS sequence"/>
</dbReference>
<dbReference type="InterPro" id="IPR004358">
    <property type="entry name" value="Sig_transdc_His_kin-like_C"/>
</dbReference>
<dbReference type="Pfam" id="PF13188">
    <property type="entry name" value="PAS_8"/>
    <property type="match status" value="1"/>
</dbReference>
<dbReference type="Pfam" id="PF00512">
    <property type="entry name" value="HisKA"/>
    <property type="match status" value="1"/>
</dbReference>
<evidence type="ECO:0000256" key="4">
    <source>
        <dbReference type="SAM" id="Phobius"/>
    </source>
</evidence>
<dbReference type="InterPro" id="IPR003594">
    <property type="entry name" value="HATPase_dom"/>
</dbReference>
<evidence type="ECO:0000313" key="7">
    <source>
        <dbReference type="Proteomes" id="UP001597337"/>
    </source>
</evidence>
<feature type="domain" description="Histidine kinase" evidence="5">
    <location>
        <begin position="346"/>
        <end position="557"/>
    </location>
</feature>
<dbReference type="InterPro" id="IPR036097">
    <property type="entry name" value="HisK_dim/P_sf"/>
</dbReference>
<evidence type="ECO:0000313" key="6">
    <source>
        <dbReference type="EMBL" id="MFD2113127.1"/>
    </source>
</evidence>
<feature type="transmembrane region" description="Helical" evidence="4">
    <location>
        <begin position="82"/>
        <end position="101"/>
    </location>
</feature>
<gene>
    <name evidence="6" type="ORF">ACFSJC_14845</name>
</gene>
<feature type="transmembrane region" description="Helical" evidence="4">
    <location>
        <begin position="131"/>
        <end position="150"/>
    </location>
</feature>
<dbReference type="InterPro" id="IPR003661">
    <property type="entry name" value="HisK_dim/P_dom"/>
</dbReference>
<proteinExistence type="predicted"/>
<keyword evidence="3" id="KW-0597">Phosphoprotein</keyword>
<evidence type="ECO:0000256" key="1">
    <source>
        <dbReference type="ARBA" id="ARBA00000085"/>
    </source>
</evidence>
<dbReference type="SUPFAM" id="SSF55874">
    <property type="entry name" value="ATPase domain of HSP90 chaperone/DNA topoisomerase II/histidine kinase"/>
    <property type="match status" value="1"/>
</dbReference>
<keyword evidence="4" id="KW-1133">Transmembrane helix</keyword>
<feature type="transmembrane region" description="Helical" evidence="4">
    <location>
        <begin position="45"/>
        <end position="62"/>
    </location>
</feature>
<keyword evidence="6" id="KW-0808">Transferase</keyword>
<evidence type="ECO:0000256" key="3">
    <source>
        <dbReference type="ARBA" id="ARBA00022553"/>
    </source>
</evidence>
<evidence type="ECO:0000259" key="5">
    <source>
        <dbReference type="PROSITE" id="PS50109"/>
    </source>
</evidence>
<sequence length="557" mass="61405">METDGFKVDRDRIEIHHTEGHSPPLETDKNRAEAPQPARYPNWAALRWLFLFRLIVLIGLILDFSPRNQGASPLQPDTQWAWNILVAYAILVLLSGLGLSVRRPRPASQVEIVVFTDILVFTLLMHAGGGISSGLGILLAVAVAAGSLLLEGRLSLLFAALASISVITQQIYALLADTGQSISFTHAGLLGLLFFAVALLAHLLYRRVRSAEELAARRQVDLDDLSKLNEFIIQSINTGILVADGDRRLRLMNQAAQELLSVQRFKSGVTLRKLSPELCDWLASQIRSNTLREGALRIGSRELAASVRLLGDSRANGLILYLRDSAEAAREAQQSKLASLGTLTASIAHNIRNPLSAITHASQLLAEDPDLSSDNLHLTEIIRRNGARIEETVHSVLQLSRRKEIQPSPIVLNAWLRDFVSEFRERHDLDEEALGFDSTAERLEIEADPRHLQQIIANLGENALVHGHLEGQPARLQIRLLPADRQGNASIEIRDAGPGIDAVTAPEIFNPFFTTRTQGTGLGLYIARELAESNGIRLDHHPLDPHGSCFRLTFRPT</sequence>
<dbReference type="GO" id="GO:0016301">
    <property type="term" value="F:kinase activity"/>
    <property type="evidence" value="ECO:0007669"/>
    <property type="project" value="UniProtKB-KW"/>
</dbReference>
<dbReference type="Pfam" id="PF02518">
    <property type="entry name" value="HATPase_c"/>
    <property type="match status" value="1"/>
</dbReference>
<dbReference type="Gene3D" id="3.30.565.10">
    <property type="entry name" value="Histidine kinase-like ATPase, C-terminal domain"/>
    <property type="match status" value="1"/>
</dbReference>
<dbReference type="InterPro" id="IPR005467">
    <property type="entry name" value="His_kinase_dom"/>
</dbReference>
<dbReference type="SUPFAM" id="SSF47384">
    <property type="entry name" value="Homodimeric domain of signal transducing histidine kinase"/>
    <property type="match status" value="1"/>
</dbReference>
<dbReference type="PROSITE" id="PS50109">
    <property type="entry name" value="HIS_KIN"/>
    <property type="match status" value="1"/>
</dbReference>
<evidence type="ECO:0000256" key="2">
    <source>
        <dbReference type="ARBA" id="ARBA00012438"/>
    </source>
</evidence>
<reference evidence="7" key="1">
    <citation type="journal article" date="2019" name="Int. J. Syst. Evol. Microbiol.">
        <title>The Global Catalogue of Microorganisms (GCM) 10K type strain sequencing project: providing services to taxonomists for standard genome sequencing and annotation.</title>
        <authorList>
            <consortium name="The Broad Institute Genomics Platform"/>
            <consortium name="The Broad Institute Genome Sequencing Center for Infectious Disease"/>
            <person name="Wu L."/>
            <person name="Ma J."/>
        </authorList>
    </citation>
    <scope>NUCLEOTIDE SEQUENCE [LARGE SCALE GENOMIC DNA]</scope>
    <source>
        <strain evidence="7">KACC 12597</strain>
    </source>
</reference>
<comment type="caution">
    <text evidence="6">The sequence shown here is derived from an EMBL/GenBank/DDBJ whole genome shotgun (WGS) entry which is preliminary data.</text>
</comment>
<dbReference type="Pfam" id="PF25323">
    <property type="entry name" value="6TM_PilS"/>
    <property type="match status" value="1"/>
</dbReference>
<dbReference type="InterPro" id="IPR036890">
    <property type="entry name" value="HATPase_C_sf"/>
</dbReference>
<dbReference type="Gene3D" id="3.30.450.20">
    <property type="entry name" value="PAS domain"/>
    <property type="match status" value="1"/>
</dbReference>
<keyword evidence="6" id="KW-0418">Kinase</keyword>
<accession>A0ABW4YAF9</accession>
<dbReference type="CDD" id="cd00082">
    <property type="entry name" value="HisKA"/>
    <property type="match status" value="1"/>
</dbReference>
<organism evidence="6 7">
    <name type="scientific">Thiorhodococcus fuscus</name>
    <dbReference type="NCBI Taxonomy" id="527200"/>
    <lineage>
        <taxon>Bacteria</taxon>
        <taxon>Pseudomonadati</taxon>
        <taxon>Pseudomonadota</taxon>
        <taxon>Gammaproteobacteria</taxon>
        <taxon>Chromatiales</taxon>
        <taxon>Chromatiaceae</taxon>
        <taxon>Thiorhodococcus</taxon>
    </lineage>
</organism>
<dbReference type="RefSeq" id="WP_386027817.1">
    <property type="nucleotide sequence ID" value="NZ_JBHUHX010000042.1"/>
</dbReference>
<feature type="transmembrane region" description="Helical" evidence="4">
    <location>
        <begin position="157"/>
        <end position="175"/>
    </location>
</feature>
<comment type="catalytic activity">
    <reaction evidence="1">
        <text>ATP + protein L-histidine = ADP + protein N-phospho-L-histidine.</text>
        <dbReference type="EC" id="2.7.13.3"/>
    </reaction>
</comment>
<dbReference type="PANTHER" id="PTHR43065:SF52">
    <property type="entry name" value="SENSOR PROTEIN KINASE PILS"/>
    <property type="match status" value="1"/>
</dbReference>
<dbReference type="PANTHER" id="PTHR43065">
    <property type="entry name" value="SENSOR HISTIDINE KINASE"/>
    <property type="match status" value="1"/>
</dbReference>
<feature type="transmembrane region" description="Helical" evidence="4">
    <location>
        <begin position="187"/>
        <end position="205"/>
    </location>
</feature>
<keyword evidence="7" id="KW-1185">Reference proteome</keyword>
<dbReference type="PRINTS" id="PR00344">
    <property type="entry name" value="BCTRLSENSOR"/>
</dbReference>